<evidence type="ECO:0000313" key="3">
    <source>
        <dbReference type="Proteomes" id="UP000194266"/>
    </source>
</evidence>
<sequence length="150" mass="15772">MLLAAGCTNQADDNAGGSSSPGSTPYESPGASPYEPPADDPYPATPTDDPFSAAPTETEEPADPYTSGTCLDGELPDSTTAQSVDDIDEVACDAPDAHYKVVETLPFTSDMSRCESNPQTQYAFSSRYTLNGTTSNEYVYCLIGLGAYAR</sequence>
<gene>
    <name evidence="2" type="ORF">OQI_03535</name>
</gene>
<organism evidence="2 3">
    <name type="scientific">Streptomyces pharetrae CZA14</name>
    <dbReference type="NCBI Taxonomy" id="1144883"/>
    <lineage>
        <taxon>Bacteria</taxon>
        <taxon>Bacillati</taxon>
        <taxon>Actinomycetota</taxon>
        <taxon>Actinomycetes</taxon>
        <taxon>Kitasatosporales</taxon>
        <taxon>Streptomycetaceae</taxon>
        <taxon>Streptomyces</taxon>
    </lineage>
</organism>
<keyword evidence="3" id="KW-1185">Reference proteome</keyword>
<feature type="compositionally biased region" description="Pro residues" evidence="1">
    <location>
        <begin position="34"/>
        <end position="44"/>
    </location>
</feature>
<dbReference type="EMBL" id="MRYD01000009">
    <property type="protein sequence ID" value="OSZ61795.1"/>
    <property type="molecule type" value="Genomic_DNA"/>
</dbReference>
<evidence type="ECO:0000256" key="1">
    <source>
        <dbReference type="SAM" id="MobiDB-lite"/>
    </source>
</evidence>
<dbReference type="Proteomes" id="UP000194266">
    <property type="component" value="Unassembled WGS sequence"/>
</dbReference>
<proteinExistence type="predicted"/>
<feature type="compositionally biased region" description="Polar residues" evidence="1">
    <location>
        <begin position="7"/>
        <end position="26"/>
    </location>
</feature>
<accession>A0ABX3YPB7</accession>
<feature type="region of interest" description="Disordered" evidence="1">
    <location>
        <begin position="1"/>
        <end position="80"/>
    </location>
</feature>
<comment type="caution">
    <text evidence="2">The sequence shown here is derived from an EMBL/GenBank/DDBJ whole genome shotgun (WGS) entry which is preliminary data.</text>
</comment>
<name>A0ABX3YPB7_9ACTN</name>
<protein>
    <recommendedName>
        <fullName evidence="4">Septum formation-related domain-containing protein</fullName>
    </recommendedName>
</protein>
<evidence type="ECO:0008006" key="4">
    <source>
        <dbReference type="Google" id="ProtNLM"/>
    </source>
</evidence>
<evidence type="ECO:0000313" key="2">
    <source>
        <dbReference type="EMBL" id="OSZ61795.1"/>
    </source>
</evidence>
<reference evidence="2 3" key="1">
    <citation type="submission" date="2016-12" db="EMBL/GenBank/DDBJ databases">
        <title>Genome Mining:The Detection of Biosynthetic Gene Clusters to Aid in the Expression of Curamycin A produced by Streptomyces sp. strain CZA14.</title>
        <authorList>
            <person name="Durrell K.A."/>
            <person name="Kirby B.M."/>
            <person name="Khan W."/>
            <person name="Mthethwa T."/>
            <person name="Le Roes-Hill M."/>
        </authorList>
    </citation>
    <scope>NUCLEOTIDE SEQUENCE [LARGE SCALE GENOMIC DNA]</scope>
    <source>
        <strain evidence="2 3">CZA14</strain>
    </source>
</reference>